<accession>A0ABU0W891</accession>
<dbReference type="SUPFAM" id="SSF53756">
    <property type="entry name" value="UDP-Glycosyltransferase/glycogen phosphorylase"/>
    <property type="match status" value="1"/>
</dbReference>
<dbReference type="CDD" id="cd00761">
    <property type="entry name" value="Glyco_tranf_GTA_type"/>
    <property type="match status" value="1"/>
</dbReference>
<dbReference type="PANTHER" id="PTHR22916:SF51">
    <property type="entry name" value="GLYCOSYLTRANSFERASE EPSH-RELATED"/>
    <property type="match status" value="1"/>
</dbReference>
<dbReference type="InterPro" id="IPR001173">
    <property type="entry name" value="Glyco_trans_2-like"/>
</dbReference>
<keyword evidence="2 4" id="KW-0808">Transferase</keyword>
<dbReference type="PANTHER" id="PTHR22916">
    <property type="entry name" value="GLYCOSYLTRANSFERASE"/>
    <property type="match status" value="1"/>
</dbReference>
<evidence type="ECO:0000313" key="5">
    <source>
        <dbReference type="Proteomes" id="UP001239019"/>
    </source>
</evidence>
<dbReference type="Gene3D" id="3.90.550.10">
    <property type="entry name" value="Spore Coat Polysaccharide Biosynthesis Protein SpsA, Chain A"/>
    <property type="match status" value="1"/>
</dbReference>
<proteinExistence type="predicted"/>
<sequence length="848" mass="94369">MAIARSSARFLLQVVPNPVKRGLRAMLPKGLYGVFVRLTRGEPLFWRRPPKTARAAASQASALDTKLWGGFSKIATDELEILRLSPTSTPAEAINAALSLARFYAADDQHEKALDRLAMVRAASPSLGRQNRVRLISVHSLLALGRIQEARHLLDLTLTHGKPNDGHACAAMASSYVVESRNGDLPAEDAHRAYLDWMNRPLRAAGFAGIGLRDADRGLRLNNLVAADPVPRPEDMSVKVSVLMAAYNGEDNLGMAARSILEQSWENLELVIVDDASTDDTWRIIESLMAEDSRVVGIRQEQNGGAYVARNTALQHASGDYVVVNDADDWAHPQKIETQMLTQLAKDAPLSNMSFRVRIDPEMVAQPRLDSPHVPIIHNDYSALMLKRERALEMGGWDSVRFSADAEFVERLRALEGAHAVKKIHTNVPLSFSLFDGNNLTASSATSIWTNRFGSRHEYVRHFREWHRSGDDLRKSRRSQTDPFPVPGISYYGPNSRQSFDVILVSDFRLPGGTTHCNLEYMREFTRMGLKVAILPWSRYELTYEHAANNKITQLCRELGIVTLAHGETADCQLLLIHHPPIMMHKPDRIPEVNAERIAILANQSAQRVRSGPNEMYEPSAVQAAVGDAFGKPGTWIPISPVIRSLLEADPACGPIAEEDWIPMLNLSHLKREPKWRGDKRPAPVAGRHCRDQWIKWPATAEATAAAYCAGGKVKLHLMGGATTAIRQLGEKPANWRVDDFDTVPVSEYVSNLDFFLHYIHEDAIEAFGRNIAEAMAAGVPVICSPSFRDCFGDAAICVEPEAVEDTIFELWNDPDAYRIQAEAGQRFVDETCAPARLQARFERFMDK</sequence>
<keyword evidence="5" id="KW-1185">Reference proteome</keyword>
<dbReference type="Gene3D" id="3.40.50.2000">
    <property type="entry name" value="Glycogen Phosphorylase B"/>
    <property type="match status" value="1"/>
</dbReference>
<gene>
    <name evidence="4" type="ORF">RBH19_09615</name>
</gene>
<keyword evidence="1 4" id="KW-0328">Glycosyltransferase</keyword>
<feature type="domain" description="Glycosyltransferase 2-like" evidence="3">
    <location>
        <begin position="241"/>
        <end position="369"/>
    </location>
</feature>
<dbReference type="EC" id="2.4.-.-" evidence="4"/>
<dbReference type="Proteomes" id="UP001239019">
    <property type="component" value="Unassembled WGS sequence"/>
</dbReference>
<reference evidence="4 5" key="1">
    <citation type="submission" date="2023-08" db="EMBL/GenBank/DDBJ databases">
        <title>Whole-genome sequencing of halo(alkali)philic microorganisms from hypersaline lakes.</title>
        <authorList>
            <person name="Sorokin D.Y."/>
            <person name="Abbas B."/>
            <person name="Merkel A.Y."/>
        </authorList>
    </citation>
    <scope>NUCLEOTIDE SEQUENCE [LARGE SCALE GENOMIC DNA]</scope>
    <source>
        <strain evidence="4 5">AB-CW4</strain>
    </source>
</reference>
<dbReference type="Pfam" id="PF00535">
    <property type="entry name" value="Glycos_transf_2"/>
    <property type="match status" value="1"/>
</dbReference>
<name>A0ABU0W891_9GAMM</name>
<evidence type="ECO:0000313" key="4">
    <source>
        <dbReference type="EMBL" id="MDQ2070133.1"/>
    </source>
</evidence>
<evidence type="ECO:0000256" key="1">
    <source>
        <dbReference type="ARBA" id="ARBA00022676"/>
    </source>
</evidence>
<comment type="caution">
    <text evidence="4">The sequence shown here is derived from an EMBL/GenBank/DDBJ whole genome shotgun (WGS) entry which is preliminary data.</text>
</comment>
<evidence type="ECO:0000256" key="2">
    <source>
        <dbReference type="ARBA" id="ARBA00022679"/>
    </source>
</evidence>
<dbReference type="SUPFAM" id="SSF53448">
    <property type="entry name" value="Nucleotide-diphospho-sugar transferases"/>
    <property type="match status" value="1"/>
</dbReference>
<evidence type="ECO:0000259" key="3">
    <source>
        <dbReference type="Pfam" id="PF00535"/>
    </source>
</evidence>
<dbReference type="Pfam" id="PF13692">
    <property type="entry name" value="Glyco_trans_1_4"/>
    <property type="match status" value="1"/>
</dbReference>
<protein>
    <submittedName>
        <fullName evidence="4">Glycosyltransferase</fullName>
        <ecNumber evidence="4">2.4.-.-</ecNumber>
    </submittedName>
</protein>
<organism evidence="4 5">
    <name type="scientific">Natronospira bacteriovora</name>
    <dbReference type="NCBI Taxonomy" id="3069753"/>
    <lineage>
        <taxon>Bacteria</taxon>
        <taxon>Pseudomonadati</taxon>
        <taxon>Pseudomonadota</taxon>
        <taxon>Gammaproteobacteria</taxon>
        <taxon>Natronospirales</taxon>
        <taxon>Natronospiraceae</taxon>
        <taxon>Natronospira</taxon>
    </lineage>
</organism>
<dbReference type="GO" id="GO:0016757">
    <property type="term" value="F:glycosyltransferase activity"/>
    <property type="evidence" value="ECO:0007669"/>
    <property type="project" value="UniProtKB-KW"/>
</dbReference>
<dbReference type="EMBL" id="JAVDDT010000006">
    <property type="protein sequence ID" value="MDQ2070133.1"/>
    <property type="molecule type" value="Genomic_DNA"/>
</dbReference>
<dbReference type="RefSeq" id="WP_306728633.1">
    <property type="nucleotide sequence ID" value="NZ_JAVDDT010000006.1"/>
</dbReference>
<dbReference type="InterPro" id="IPR029044">
    <property type="entry name" value="Nucleotide-diphossugar_trans"/>
</dbReference>